<feature type="chain" id="PRO_5020263252" evidence="1">
    <location>
        <begin position="20"/>
        <end position="66"/>
    </location>
</feature>
<gene>
    <name evidence="2" type="ORF">L596_013895</name>
</gene>
<dbReference type="EMBL" id="AZBU02000003">
    <property type="protein sequence ID" value="TKR89854.1"/>
    <property type="molecule type" value="Genomic_DNA"/>
</dbReference>
<reference evidence="2 3" key="1">
    <citation type="journal article" date="2015" name="Genome Biol.">
        <title>Comparative genomics of Steinernema reveals deeply conserved gene regulatory networks.</title>
        <authorList>
            <person name="Dillman A.R."/>
            <person name="Macchietto M."/>
            <person name="Porter C.F."/>
            <person name="Rogers A."/>
            <person name="Williams B."/>
            <person name="Antoshechkin I."/>
            <person name="Lee M.M."/>
            <person name="Goodwin Z."/>
            <person name="Lu X."/>
            <person name="Lewis E.E."/>
            <person name="Goodrich-Blair H."/>
            <person name="Stock S.P."/>
            <person name="Adams B.J."/>
            <person name="Sternberg P.W."/>
            <person name="Mortazavi A."/>
        </authorList>
    </citation>
    <scope>NUCLEOTIDE SEQUENCE [LARGE SCALE GENOMIC DNA]</scope>
    <source>
        <strain evidence="2 3">ALL</strain>
    </source>
</reference>
<reference evidence="2 3" key="2">
    <citation type="journal article" date="2019" name="G3 (Bethesda)">
        <title>Hybrid Assembly of the Genome of the Entomopathogenic Nematode Steinernema carpocapsae Identifies the X-Chromosome.</title>
        <authorList>
            <person name="Serra L."/>
            <person name="Macchietto M."/>
            <person name="Macias-Munoz A."/>
            <person name="McGill C.J."/>
            <person name="Rodriguez I.M."/>
            <person name="Rodriguez B."/>
            <person name="Murad R."/>
            <person name="Mortazavi A."/>
        </authorList>
    </citation>
    <scope>NUCLEOTIDE SEQUENCE [LARGE SCALE GENOMIC DNA]</scope>
    <source>
        <strain evidence="2 3">ALL</strain>
    </source>
</reference>
<evidence type="ECO:0000313" key="3">
    <source>
        <dbReference type="Proteomes" id="UP000298663"/>
    </source>
</evidence>
<feature type="signal peptide" evidence="1">
    <location>
        <begin position="1"/>
        <end position="19"/>
    </location>
</feature>
<keyword evidence="3" id="KW-1185">Reference proteome</keyword>
<dbReference type="AlphaFoldDB" id="A0A4U5P2Y0"/>
<evidence type="ECO:0000313" key="2">
    <source>
        <dbReference type="EMBL" id="TKR89854.1"/>
    </source>
</evidence>
<accession>A0A4U5P2Y0</accession>
<organism evidence="2 3">
    <name type="scientific">Steinernema carpocapsae</name>
    <name type="common">Entomopathogenic nematode</name>
    <dbReference type="NCBI Taxonomy" id="34508"/>
    <lineage>
        <taxon>Eukaryota</taxon>
        <taxon>Metazoa</taxon>
        <taxon>Ecdysozoa</taxon>
        <taxon>Nematoda</taxon>
        <taxon>Chromadorea</taxon>
        <taxon>Rhabditida</taxon>
        <taxon>Tylenchina</taxon>
        <taxon>Panagrolaimomorpha</taxon>
        <taxon>Strongyloidoidea</taxon>
        <taxon>Steinernematidae</taxon>
        <taxon>Steinernema</taxon>
    </lineage>
</organism>
<comment type="caution">
    <text evidence="2">The sequence shown here is derived from an EMBL/GenBank/DDBJ whole genome shotgun (WGS) entry which is preliminary data.</text>
</comment>
<evidence type="ECO:0000256" key="1">
    <source>
        <dbReference type="SAM" id="SignalP"/>
    </source>
</evidence>
<dbReference type="Proteomes" id="UP000298663">
    <property type="component" value="Unassembled WGS sequence"/>
</dbReference>
<name>A0A4U5P2Y0_STECR</name>
<proteinExistence type="predicted"/>
<sequence>MVGFKTIFALFPILLLVAANPECPPGEIWDKYVCDRGCDKLYYACYNFLTESIDFKDDGRCVCRGD</sequence>
<keyword evidence="1" id="KW-0732">Signal</keyword>
<protein>
    <submittedName>
        <fullName evidence="2">Uncharacterized protein</fullName>
    </submittedName>
</protein>